<proteinExistence type="predicted"/>
<sequence length="71" mass="8015">MALFVQVPAIQTTFRPNKNMRRSSLTKKCTTLEELPLVGLLLRIVEAFLMEAMHSDRSSTDCKPASVVHQK</sequence>
<evidence type="ECO:0000313" key="2">
    <source>
        <dbReference type="Proteomes" id="UP000309997"/>
    </source>
</evidence>
<name>A0ACC4BJI1_POPAL</name>
<evidence type="ECO:0000313" key="1">
    <source>
        <dbReference type="EMBL" id="KAL3578715.1"/>
    </source>
</evidence>
<protein>
    <submittedName>
        <fullName evidence="1">Uncharacterized protein</fullName>
    </submittedName>
</protein>
<comment type="caution">
    <text evidence="1">The sequence shown here is derived from an EMBL/GenBank/DDBJ whole genome shotgun (WGS) entry which is preliminary data.</text>
</comment>
<keyword evidence="2" id="KW-1185">Reference proteome</keyword>
<dbReference type="Proteomes" id="UP000309997">
    <property type="component" value="Unassembled WGS sequence"/>
</dbReference>
<dbReference type="EMBL" id="RCHU02000010">
    <property type="protein sequence ID" value="KAL3578715.1"/>
    <property type="molecule type" value="Genomic_DNA"/>
</dbReference>
<gene>
    <name evidence="1" type="ORF">D5086_020219</name>
</gene>
<organism evidence="1 2">
    <name type="scientific">Populus alba</name>
    <name type="common">White poplar</name>
    <dbReference type="NCBI Taxonomy" id="43335"/>
    <lineage>
        <taxon>Eukaryota</taxon>
        <taxon>Viridiplantae</taxon>
        <taxon>Streptophyta</taxon>
        <taxon>Embryophyta</taxon>
        <taxon>Tracheophyta</taxon>
        <taxon>Spermatophyta</taxon>
        <taxon>Magnoliopsida</taxon>
        <taxon>eudicotyledons</taxon>
        <taxon>Gunneridae</taxon>
        <taxon>Pentapetalae</taxon>
        <taxon>rosids</taxon>
        <taxon>fabids</taxon>
        <taxon>Malpighiales</taxon>
        <taxon>Salicaceae</taxon>
        <taxon>Saliceae</taxon>
        <taxon>Populus</taxon>
    </lineage>
</organism>
<reference evidence="1 2" key="1">
    <citation type="journal article" date="2024" name="Plant Biotechnol. J.">
        <title>Genome and CRISPR/Cas9 system of a widespread forest tree (Populus alba) in the world.</title>
        <authorList>
            <person name="Liu Y.J."/>
            <person name="Jiang P.F."/>
            <person name="Han X.M."/>
            <person name="Li X.Y."/>
            <person name="Wang H.M."/>
            <person name="Wang Y.J."/>
            <person name="Wang X.X."/>
            <person name="Zeng Q.Y."/>
        </authorList>
    </citation>
    <scope>NUCLEOTIDE SEQUENCE [LARGE SCALE GENOMIC DNA]</scope>
    <source>
        <strain evidence="2">cv. PAL-ZL1</strain>
    </source>
</reference>
<accession>A0ACC4BJI1</accession>